<evidence type="ECO:0000313" key="3">
    <source>
        <dbReference type="Proteomes" id="UP000437736"/>
    </source>
</evidence>
<dbReference type="InterPro" id="IPR036390">
    <property type="entry name" value="WH_DNA-bd_sf"/>
</dbReference>
<dbReference type="InterPro" id="IPR001845">
    <property type="entry name" value="HTH_ArsR_DNA-bd_dom"/>
</dbReference>
<dbReference type="PROSITE" id="PS50987">
    <property type="entry name" value="HTH_ARSR_2"/>
    <property type="match status" value="1"/>
</dbReference>
<organism evidence="2 3">
    <name type="scientific">Acidiferrimicrobium australe</name>
    <dbReference type="NCBI Taxonomy" id="2664430"/>
    <lineage>
        <taxon>Bacteria</taxon>
        <taxon>Bacillati</taxon>
        <taxon>Actinomycetota</taxon>
        <taxon>Acidimicrobiia</taxon>
        <taxon>Acidimicrobiales</taxon>
        <taxon>Acidimicrobiaceae</taxon>
        <taxon>Acidiferrimicrobium</taxon>
    </lineage>
</organism>
<dbReference type="InterPro" id="IPR011991">
    <property type="entry name" value="ArsR-like_HTH"/>
</dbReference>
<proteinExistence type="predicted"/>
<name>A0ABW9QWM2_9ACTN</name>
<feature type="non-terminal residue" evidence="2">
    <location>
        <position position="153"/>
    </location>
</feature>
<evidence type="ECO:0000259" key="1">
    <source>
        <dbReference type="PROSITE" id="PS50987"/>
    </source>
</evidence>
<dbReference type="CDD" id="cd00090">
    <property type="entry name" value="HTH_ARSR"/>
    <property type="match status" value="1"/>
</dbReference>
<comment type="caution">
    <text evidence="2">The sequence shown here is derived from an EMBL/GenBank/DDBJ whole genome shotgun (WGS) entry which is preliminary data.</text>
</comment>
<dbReference type="SMART" id="SM00418">
    <property type="entry name" value="HTH_ARSR"/>
    <property type="match status" value="1"/>
</dbReference>
<dbReference type="PANTHER" id="PTHR39168:SF1">
    <property type="entry name" value="TRANSCRIPTIONAL REGULATORY PROTEIN"/>
    <property type="match status" value="1"/>
</dbReference>
<dbReference type="InterPro" id="IPR052543">
    <property type="entry name" value="HTH_Metal-responsive_Reg"/>
</dbReference>
<accession>A0ABW9QWM2</accession>
<protein>
    <submittedName>
        <fullName evidence="2">Helix-turn-helix domain-containing protein</fullName>
    </submittedName>
</protein>
<sequence>MSEPARAAVLMALADGRALAATTLAAEAKVAPSTASGHLGRLVEGGLVTVESSGRHRYFRLAAPEVAAALEALARLAPHQQVRSLSQGTHAEAIRRARTCYDHLAGRLGVALLDALVATGALHVQEAGEGSDPVLGAGRARTYLLTDDGRSRL</sequence>
<dbReference type="InterPro" id="IPR036388">
    <property type="entry name" value="WH-like_DNA-bd_sf"/>
</dbReference>
<dbReference type="Gene3D" id="1.10.10.10">
    <property type="entry name" value="Winged helix-like DNA-binding domain superfamily/Winged helix DNA-binding domain"/>
    <property type="match status" value="1"/>
</dbReference>
<gene>
    <name evidence="2" type="ORF">GHK86_13290</name>
</gene>
<feature type="domain" description="HTH arsR-type" evidence="1">
    <location>
        <begin position="1"/>
        <end position="81"/>
    </location>
</feature>
<keyword evidence="3" id="KW-1185">Reference proteome</keyword>
<reference evidence="2 3" key="1">
    <citation type="submission" date="2019-11" db="EMBL/GenBank/DDBJ databases">
        <title>Acidiferrimicrobium australis gen. nov., sp. nov., an acidophilic and obligately heterotrophic, member of the Actinobacteria that catalyses dissimilatory oxido- reduction of iron isolated from metal-rich acidic water in Chile.</title>
        <authorList>
            <person name="Gonzalez D."/>
            <person name="Huber K."/>
            <person name="Hedrich S."/>
            <person name="Rojas-Villalobos C."/>
            <person name="Quatrini R."/>
            <person name="Dinamarca M.A."/>
            <person name="Schwarz A."/>
            <person name="Canales C."/>
            <person name="Nancucheo I."/>
        </authorList>
    </citation>
    <scope>NUCLEOTIDE SEQUENCE [LARGE SCALE GENOMIC DNA]</scope>
    <source>
        <strain evidence="2 3">USS-CCA1</strain>
    </source>
</reference>
<dbReference type="Pfam" id="PF12840">
    <property type="entry name" value="HTH_20"/>
    <property type="match status" value="1"/>
</dbReference>
<dbReference type="EMBL" id="WJHE01000691">
    <property type="protein sequence ID" value="MST33687.1"/>
    <property type="molecule type" value="Genomic_DNA"/>
</dbReference>
<dbReference type="Proteomes" id="UP000437736">
    <property type="component" value="Unassembled WGS sequence"/>
</dbReference>
<dbReference type="PANTHER" id="PTHR39168">
    <property type="entry name" value="TRANSCRIPTIONAL REGULATOR-RELATED"/>
    <property type="match status" value="1"/>
</dbReference>
<evidence type="ECO:0000313" key="2">
    <source>
        <dbReference type="EMBL" id="MST33687.1"/>
    </source>
</evidence>
<dbReference type="SUPFAM" id="SSF46785">
    <property type="entry name" value="Winged helix' DNA-binding domain"/>
    <property type="match status" value="1"/>
</dbReference>